<keyword evidence="2" id="KW-1185">Reference proteome</keyword>
<evidence type="ECO:0000313" key="2">
    <source>
        <dbReference type="Proteomes" id="UP000488936"/>
    </source>
</evidence>
<dbReference type="RefSeq" id="WP_155035872.1">
    <property type="nucleotide sequence ID" value="NZ_JBHTIG010000001.1"/>
</dbReference>
<organism evidence="1 2">
    <name type="scientific">Myroides pelagicus</name>
    <dbReference type="NCBI Taxonomy" id="270914"/>
    <lineage>
        <taxon>Bacteria</taxon>
        <taxon>Pseudomonadati</taxon>
        <taxon>Bacteroidota</taxon>
        <taxon>Flavobacteriia</taxon>
        <taxon>Flavobacteriales</taxon>
        <taxon>Flavobacteriaceae</taxon>
        <taxon>Myroides</taxon>
    </lineage>
</organism>
<name>A0A7K1GM58_9FLAO</name>
<dbReference type="InterPro" id="IPR023393">
    <property type="entry name" value="START-like_dom_sf"/>
</dbReference>
<dbReference type="OrthoDB" id="191189at2"/>
<proteinExistence type="predicted"/>
<dbReference type="EMBL" id="WMJY01000015">
    <property type="protein sequence ID" value="MTH29878.1"/>
    <property type="molecule type" value="Genomic_DNA"/>
</dbReference>
<dbReference type="PANTHER" id="PTHR36166">
    <property type="entry name" value="CHROMOSOME 9, WHOLE GENOME SHOTGUN SEQUENCE"/>
    <property type="match status" value="1"/>
</dbReference>
<dbReference type="PANTHER" id="PTHR36166:SF1">
    <property type="entry name" value="SRPBCC DOMAIN-CONTAINING PROTEIN"/>
    <property type="match status" value="1"/>
</dbReference>
<dbReference type="Pfam" id="PF10604">
    <property type="entry name" value="Polyketide_cyc2"/>
    <property type="match status" value="1"/>
</dbReference>
<dbReference type="InterPro" id="IPR019587">
    <property type="entry name" value="Polyketide_cyclase/dehydratase"/>
</dbReference>
<dbReference type="Proteomes" id="UP000488936">
    <property type="component" value="Unassembled WGS sequence"/>
</dbReference>
<comment type="caution">
    <text evidence="1">The sequence shown here is derived from an EMBL/GenBank/DDBJ whole genome shotgun (WGS) entry which is preliminary data.</text>
</comment>
<dbReference type="Gene3D" id="3.30.530.20">
    <property type="match status" value="1"/>
</dbReference>
<gene>
    <name evidence="1" type="ORF">GJV77_08095</name>
</gene>
<dbReference type="SUPFAM" id="SSF55961">
    <property type="entry name" value="Bet v1-like"/>
    <property type="match status" value="1"/>
</dbReference>
<reference evidence="1 2" key="1">
    <citation type="journal article" date="2006" name="Int. J. Syst. Evol. Microbiol.">
        <title>Myroides pelagicus sp. nov., isolated from seawater in Thailand.</title>
        <authorList>
            <person name="Yoon J."/>
            <person name="Maneerat S."/>
            <person name="Kawai F."/>
            <person name="Yokota A."/>
        </authorList>
    </citation>
    <scope>NUCLEOTIDE SEQUENCE [LARGE SCALE GENOMIC DNA]</scope>
    <source>
        <strain evidence="1 2">SM1T</strain>
    </source>
</reference>
<sequence>MKLRTEIKIIGTPEQIWECLTDFTSYLDWNPFIKSIKGEAKQHAKLQVQIDTMTFTPIVIEAIACVRFSWLGKLFIKGLFDGLHSFEITPLANGTCLLVQQEEFKGILVPLLAKKLKTETLAGFHAMNKALKQRVEQSE</sequence>
<evidence type="ECO:0000313" key="1">
    <source>
        <dbReference type="EMBL" id="MTH29878.1"/>
    </source>
</evidence>
<dbReference type="CDD" id="cd07822">
    <property type="entry name" value="SRPBCC_4"/>
    <property type="match status" value="1"/>
</dbReference>
<protein>
    <submittedName>
        <fullName evidence="1">SRPBCC domain-containing protein</fullName>
    </submittedName>
</protein>
<dbReference type="AlphaFoldDB" id="A0A7K1GM58"/>
<accession>A0A7K1GM58</accession>